<keyword evidence="4" id="KW-1185">Reference proteome</keyword>
<organism evidence="3 4">
    <name type="scientific">Aquarana catesbeiana</name>
    <name type="common">American bullfrog</name>
    <name type="synonym">Rana catesbeiana</name>
    <dbReference type="NCBI Taxonomy" id="8400"/>
    <lineage>
        <taxon>Eukaryota</taxon>
        <taxon>Metazoa</taxon>
        <taxon>Chordata</taxon>
        <taxon>Craniata</taxon>
        <taxon>Vertebrata</taxon>
        <taxon>Euteleostomi</taxon>
        <taxon>Amphibia</taxon>
        <taxon>Batrachia</taxon>
        <taxon>Anura</taxon>
        <taxon>Neobatrachia</taxon>
        <taxon>Ranoidea</taxon>
        <taxon>Ranidae</taxon>
        <taxon>Aquarana</taxon>
    </lineage>
</organism>
<dbReference type="Proteomes" id="UP000228934">
    <property type="component" value="Unassembled WGS sequence"/>
</dbReference>
<dbReference type="GO" id="GO:0006355">
    <property type="term" value="P:regulation of DNA-templated transcription"/>
    <property type="evidence" value="ECO:0007669"/>
    <property type="project" value="InterPro"/>
</dbReference>
<evidence type="ECO:0000313" key="4">
    <source>
        <dbReference type="Proteomes" id="UP000228934"/>
    </source>
</evidence>
<dbReference type="EMBL" id="KZ060065">
    <property type="protein sequence ID" value="PIO12876.1"/>
    <property type="molecule type" value="Genomic_DNA"/>
</dbReference>
<accession>A0A2G9QBC6</accession>
<dbReference type="OrthoDB" id="9900187at2759"/>
<dbReference type="AlphaFoldDB" id="A0A2G9QBC6"/>
<dbReference type="Gene3D" id="6.10.140.140">
    <property type="match status" value="1"/>
</dbReference>
<sequence length="200" mass="22879">MEEDQSQIAERILNLTLEIVYLLNGEGYEVVKTRSEPLILGSSLHVSSPPPSLTHGKNNKQKILEITQKIIDLLTGEVPIRCQDVTVYFSMEEWEYLEGHKDLYKDVMMENQPPLTSPDGSSNGNPPERCPSPLYSQDSTQEGHTIPHHHQYQEQIYMKVEVKEEEEEMSLMIYQQSTEEVGLMANIKQEDPSLYISKGK</sequence>
<dbReference type="PROSITE" id="PS50805">
    <property type="entry name" value="KRAB"/>
    <property type="match status" value="1"/>
</dbReference>
<evidence type="ECO:0000256" key="1">
    <source>
        <dbReference type="SAM" id="MobiDB-lite"/>
    </source>
</evidence>
<gene>
    <name evidence="3" type="ORF">AB205_0143070</name>
</gene>
<protein>
    <recommendedName>
        <fullName evidence="2">KRAB domain-containing protein</fullName>
    </recommendedName>
</protein>
<dbReference type="Pfam" id="PF01352">
    <property type="entry name" value="KRAB"/>
    <property type="match status" value="1"/>
</dbReference>
<proteinExistence type="predicted"/>
<feature type="domain" description="KRAB" evidence="2">
    <location>
        <begin position="80"/>
        <end position="168"/>
    </location>
</feature>
<feature type="region of interest" description="Disordered" evidence="1">
    <location>
        <begin position="110"/>
        <end position="151"/>
    </location>
</feature>
<name>A0A2G9QBC6_AQUCT</name>
<dbReference type="InterPro" id="IPR001909">
    <property type="entry name" value="KRAB"/>
</dbReference>
<dbReference type="InterPro" id="IPR036051">
    <property type="entry name" value="KRAB_dom_sf"/>
</dbReference>
<evidence type="ECO:0000259" key="2">
    <source>
        <dbReference type="PROSITE" id="PS50805"/>
    </source>
</evidence>
<feature type="compositionally biased region" description="Polar residues" evidence="1">
    <location>
        <begin position="134"/>
        <end position="143"/>
    </location>
</feature>
<dbReference type="CDD" id="cd07765">
    <property type="entry name" value="KRAB_A-box"/>
    <property type="match status" value="1"/>
</dbReference>
<reference evidence="4" key="1">
    <citation type="journal article" date="2017" name="Nat. Commun.">
        <title>The North American bullfrog draft genome provides insight into hormonal regulation of long noncoding RNA.</title>
        <authorList>
            <person name="Hammond S.A."/>
            <person name="Warren R.L."/>
            <person name="Vandervalk B.P."/>
            <person name="Kucuk E."/>
            <person name="Khan H."/>
            <person name="Gibb E.A."/>
            <person name="Pandoh P."/>
            <person name="Kirk H."/>
            <person name="Zhao Y."/>
            <person name="Jones M."/>
            <person name="Mungall A.J."/>
            <person name="Coope R."/>
            <person name="Pleasance S."/>
            <person name="Moore R.A."/>
            <person name="Holt R.A."/>
            <person name="Round J.M."/>
            <person name="Ohora S."/>
            <person name="Walle B.V."/>
            <person name="Veldhoen N."/>
            <person name="Helbing C.C."/>
            <person name="Birol I."/>
        </authorList>
    </citation>
    <scope>NUCLEOTIDE SEQUENCE [LARGE SCALE GENOMIC DNA]</scope>
</reference>
<dbReference type="SUPFAM" id="SSF109640">
    <property type="entry name" value="KRAB domain (Kruppel-associated box)"/>
    <property type="match status" value="1"/>
</dbReference>
<evidence type="ECO:0000313" key="3">
    <source>
        <dbReference type="EMBL" id="PIO12876.1"/>
    </source>
</evidence>